<dbReference type="Gene3D" id="3.20.20.100">
    <property type="entry name" value="NADP-dependent oxidoreductase domain"/>
    <property type="match status" value="1"/>
</dbReference>
<dbReference type="InterPro" id="IPR018170">
    <property type="entry name" value="Aldo/ket_reductase_CS"/>
</dbReference>
<dbReference type="PANTHER" id="PTHR43827:SF3">
    <property type="entry name" value="NADP-DEPENDENT OXIDOREDUCTASE DOMAIN-CONTAINING PROTEIN"/>
    <property type="match status" value="1"/>
</dbReference>
<evidence type="ECO:0000259" key="4">
    <source>
        <dbReference type="Pfam" id="PF00248"/>
    </source>
</evidence>
<name>A0ABW5WU68_9STAP</name>
<keyword evidence="6" id="KW-1185">Reference proteome</keyword>
<evidence type="ECO:0000313" key="5">
    <source>
        <dbReference type="EMBL" id="MFD2828869.1"/>
    </source>
</evidence>
<dbReference type="PRINTS" id="PR00069">
    <property type="entry name" value="ALDKETRDTASE"/>
</dbReference>
<sequence>MKQTIKLNNGVKMPVIGYGTFRVEDSEALSDAVYTAIQTGYRSIDTAQIYGNEQSVGAGINRAVNEGLVTRDELFITTKVWNDDLSFDETIQAFEASLEKLNLDYLDLYLIHWPGKDKYTESWKALEALYKKDKVKAIGVSNFNLNHLEKLDSISSVKPAVNQIELHPRLTQKEVIAYCEINDIQIESWSPFMNGALLNNDVINKISEKYNKTAAQVIIKWNIQQGIVTIPKSMTPDRMKLNLDVFDFELSPEDIIALDSLNNNERSGPDPDDFNF</sequence>
<dbReference type="InterPro" id="IPR036812">
    <property type="entry name" value="NAD(P)_OxRdtase_dom_sf"/>
</dbReference>
<organism evidence="5 6">
    <name type="scientific">Corticicoccus populi</name>
    <dbReference type="NCBI Taxonomy" id="1812821"/>
    <lineage>
        <taxon>Bacteria</taxon>
        <taxon>Bacillati</taxon>
        <taxon>Bacillota</taxon>
        <taxon>Bacilli</taxon>
        <taxon>Bacillales</taxon>
        <taxon>Staphylococcaceae</taxon>
        <taxon>Corticicoccus</taxon>
    </lineage>
</organism>
<comment type="caution">
    <text evidence="5">The sequence shown here is derived from an EMBL/GenBank/DDBJ whole genome shotgun (WGS) entry which is preliminary data.</text>
</comment>
<dbReference type="PROSITE" id="PS00798">
    <property type="entry name" value="ALDOKETO_REDUCTASE_1"/>
    <property type="match status" value="1"/>
</dbReference>
<feature type="domain" description="NADP-dependent oxidoreductase" evidence="4">
    <location>
        <begin position="16"/>
        <end position="262"/>
    </location>
</feature>
<keyword evidence="2" id="KW-0521">NADP</keyword>
<dbReference type="Proteomes" id="UP001597519">
    <property type="component" value="Unassembled WGS sequence"/>
</dbReference>
<protein>
    <submittedName>
        <fullName evidence="5">Aldo/keto reductase</fullName>
    </submittedName>
</protein>
<reference evidence="6" key="1">
    <citation type="journal article" date="2019" name="Int. J. Syst. Evol. Microbiol.">
        <title>The Global Catalogue of Microorganisms (GCM) 10K type strain sequencing project: providing services to taxonomists for standard genome sequencing and annotation.</title>
        <authorList>
            <consortium name="The Broad Institute Genomics Platform"/>
            <consortium name="The Broad Institute Genome Sequencing Center for Infectious Disease"/>
            <person name="Wu L."/>
            <person name="Ma J."/>
        </authorList>
    </citation>
    <scope>NUCLEOTIDE SEQUENCE [LARGE SCALE GENOMIC DNA]</scope>
    <source>
        <strain evidence="6">KCTC 33575</strain>
    </source>
</reference>
<dbReference type="Pfam" id="PF00248">
    <property type="entry name" value="Aldo_ket_red"/>
    <property type="match status" value="1"/>
</dbReference>
<evidence type="ECO:0000313" key="6">
    <source>
        <dbReference type="Proteomes" id="UP001597519"/>
    </source>
</evidence>
<comment type="similarity">
    <text evidence="1">Belongs to the aldo/keto reductase family.</text>
</comment>
<dbReference type="PROSITE" id="PS00062">
    <property type="entry name" value="ALDOKETO_REDUCTASE_2"/>
    <property type="match status" value="1"/>
</dbReference>
<dbReference type="RefSeq" id="WP_377770354.1">
    <property type="nucleotide sequence ID" value="NZ_JBHUOQ010000001.1"/>
</dbReference>
<evidence type="ECO:0000256" key="3">
    <source>
        <dbReference type="ARBA" id="ARBA00023002"/>
    </source>
</evidence>
<proteinExistence type="inferred from homology"/>
<keyword evidence="3" id="KW-0560">Oxidoreductase</keyword>
<dbReference type="EMBL" id="JBHUOQ010000001">
    <property type="protein sequence ID" value="MFD2828869.1"/>
    <property type="molecule type" value="Genomic_DNA"/>
</dbReference>
<evidence type="ECO:0000256" key="2">
    <source>
        <dbReference type="ARBA" id="ARBA00022857"/>
    </source>
</evidence>
<dbReference type="InterPro" id="IPR020471">
    <property type="entry name" value="AKR"/>
</dbReference>
<evidence type="ECO:0000256" key="1">
    <source>
        <dbReference type="ARBA" id="ARBA00007905"/>
    </source>
</evidence>
<gene>
    <name evidence="5" type="ORF">ACFSX4_00170</name>
</gene>
<dbReference type="PANTHER" id="PTHR43827">
    <property type="entry name" value="2,5-DIKETO-D-GLUCONIC ACID REDUCTASE"/>
    <property type="match status" value="1"/>
</dbReference>
<dbReference type="SUPFAM" id="SSF51430">
    <property type="entry name" value="NAD(P)-linked oxidoreductase"/>
    <property type="match status" value="1"/>
</dbReference>
<accession>A0ABW5WU68</accession>
<dbReference type="InterPro" id="IPR023210">
    <property type="entry name" value="NADP_OxRdtase_dom"/>
</dbReference>
<dbReference type="PIRSF" id="PIRSF000097">
    <property type="entry name" value="AKR"/>
    <property type="match status" value="1"/>
</dbReference>